<proteinExistence type="predicted"/>
<feature type="compositionally biased region" description="Polar residues" evidence="1">
    <location>
        <begin position="69"/>
        <end position="91"/>
    </location>
</feature>
<accession>A0A371EUY3</accession>
<reference evidence="2" key="1">
    <citation type="submission" date="2018-05" db="EMBL/GenBank/DDBJ databases">
        <title>Draft genome of Mucuna pruriens seed.</title>
        <authorList>
            <person name="Nnadi N.E."/>
            <person name="Vos R."/>
            <person name="Hasami M.H."/>
            <person name="Devisetty U.K."/>
            <person name="Aguiy J.C."/>
        </authorList>
    </citation>
    <scope>NUCLEOTIDE SEQUENCE [LARGE SCALE GENOMIC DNA]</scope>
    <source>
        <strain evidence="2">JCA_2017</strain>
    </source>
</reference>
<comment type="caution">
    <text evidence="2">The sequence shown here is derived from an EMBL/GenBank/DDBJ whole genome shotgun (WGS) entry which is preliminary data.</text>
</comment>
<keyword evidence="3" id="KW-1185">Reference proteome</keyword>
<dbReference type="Proteomes" id="UP000257109">
    <property type="component" value="Unassembled WGS sequence"/>
</dbReference>
<evidence type="ECO:0000256" key="1">
    <source>
        <dbReference type="SAM" id="MobiDB-lite"/>
    </source>
</evidence>
<evidence type="ECO:0000313" key="2">
    <source>
        <dbReference type="EMBL" id="RDX69821.1"/>
    </source>
</evidence>
<gene>
    <name evidence="2" type="ORF">CR513_51012</name>
</gene>
<dbReference type="AlphaFoldDB" id="A0A371EUY3"/>
<feature type="region of interest" description="Disordered" evidence="1">
    <location>
        <begin position="1"/>
        <end position="28"/>
    </location>
</feature>
<protein>
    <submittedName>
        <fullName evidence="2">Uncharacterized protein</fullName>
    </submittedName>
</protein>
<feature type="compositionally biased region" description="Polar residues" evidence="1">
    <location>
        <begin position="8"/>
        <end position="27"/>
    </location>
</feature>
<evidence type="ECO:0000313" key="3">
    <source>
        <dbReference type="Proteomes" id="UP000257109"/>
    </source>
</evidence>
<dbReference type="OrthoDB" id="778454at2759"/>
<organism evidence="2 3">
    <name type="scientific">Mucuna pruriens</name>
    <name type="common">Velvet bean</name>
    <name type="synonym">Dolichos pruriens</name>
    <dbReference type="NCBI Taxonomy" id="157652"/>
    <lineage>
        <taxon>Eukaryota</taxon>
        <taxon>Viridiplantae</taxon>
        <taxon>Streptophyta</taxon>
        <taxon>Embryophyta</taxon>
        <taxon>Tracheophyta</taxon>
        <taxon>Spermatophyta</taxon>
        <taxon>Magnoliopsida</taxon>
        <taxon>eudicotyledons</taxon>
        <taxon>Gunneridae</taxon>
        <taxon>Pentapetalae</taxon>
        <taxon>rosids</taxon>
        <taxon>fabids</taxon>
        <taxon>Fabales</taxon>
        <taxon>Fabaceae</taxon>
        <taxon>Papilionoideae</taxon>
        <taxon>50 kb inversion clade</taxon>
        <taxon>NPAAA clade</taxon>
        <taxon>indigoferoid/millettioid clade</taxon>
        <taxon>Phaseoleae</taxon>
        <taxon>Mucuna</taxon>
    </lineage>
</organism>
<feature type="region of interest" description="Disordered" evidence="1">
    <location>
        <begin position="41"/>
        <end position="91"/>
    </location>
</feature>
<feature type="non-terminal residue" evidence="2">
    <location>
        <position position="1"/>
    </location>
</feature>
<name>A0A371EUY3_MUCPR</name>
<sequence>MQIGRLATTMSQLQSAGSSNLPSQTILNPRGNASAITLRSSKELPQPAQQQTPKSAEADSEAIADSQSHPETTIPLSFPSRQGDQSQMKNY</sequence>
<dbReference type="EMBL" id="QJKJ01011950">
    <property type="protein sequence ID" value="RDX69821.1"/>
    <property type="molecule type" value="Genomic_DNA"/>
</dbReference>